<organism evidence="8 9">
    <name type="scientific">Zeimonas arvi</name>
    <dbReference type="NCBI Taxonomy" id="2498847"/>
    <lineage>
        <taxon>Bacteria</taxon>
        <taxon>Pseudomonadati</taxon>
        <taxon>Pseudomonadota</taxon>
        <taxon>Betaproteobacteria</taxon>
        <taxon>Burkholderiales</taxon>
        <taxon>Burkholderiaceae</taxon>
        <taxon>Zeimonas</taxon>
    </lineage>
</organism>
<evidence type="ECO:0000259" key="7">
    <source>
        <dbReference type="Pfam" id="PF05199"/>
    </source>
</evidence>
<evidence type="ECO:0000313" key="8">
    <source>
        <dbReference type="EMBL" id="TXL64797.1"/>
    </source>
</evidence>
<dbReference type="InterPro" id="IPR012132">
    <property type="entry name" value="GMC_OxRdtase"/>
</dbReference>
<reference evidence="8 9" key="1">
    <citation type="submission" date="2019-06" db="EMBL/GenBank/DDBJ databases">
        <title>Quisquiliibacterium sp. nov., isolated from a maize field.</title>
        <authorList>
            <person name="Lin S.-Y."/>
            <person name="Tsai C.-F."/>
            <person name="Young C.-C."/>
        </authorList>
    </citation>
    <scope>NUCLEOTIDE SEQUENCE [LARGE SCALE GENOMIC DNA]</scope>
    <source>
        <strain evidence="8 9">CC-CFT501</strain>
    </source>
</reference>
<feature type="binding site" evidence="5">
    <location>
        <position position="84"/>
    </location>
    <ligand>
        <name>FAD</name>
        <dbReference type="ChEBI" id="CHEBI:57692"/>
    </ligand>
</feature>
<protein>
    <submittedName>
        <fullName evidence="8">GMC family oxidoreductase</fullName>
    </submittedName>
</protein>
<keyword evidence="9" id="KW-1185">Reference proteome</keyword>
<accession>A0A5C8NUD5</accession>
<dbReference type="SUPFAM" id="SSF54373">
    <property type="entry name" value="FAD-linked reductases, C-terminal domain"/>
    <property type="match status" value="1"/>
</dbReference>
<dbReference type="OrthoDB" id="9785276at2"/>
<dbReference type="AlphaFoldDB" id="A0A5C8NUD5"/>
<dbReference type="Proteomes" id="UP000321548">
    <property type="component" value="Unassembled WGS sequence"/>
</dbReference>
<sequence length="545" mass="58766">MSEQFDYIIVGAGTAGCLLANRLSADPSVRVLLLEAGGRDDYIWVHIPVGYLYCIGNPRTDWLYKTEPEPGLGGRSIGYPRGKVLGGCSSINGMIYMRGQRGDYDGWAAAGNPGWGWDDILPYFLKHENWHGLDGGGQDSLHGHGGEWRVERQRLSWELLDAFQQAAAETGIPPTEDFNRGDNSGCGYFEVNQRKGVRWNASKAFLHPVSGRPNLKVVTGAQVLRLLRREDGSGRISGVECRLGGASGESKSFLCSHEVVMAAGAIGTAQILQLSGIGSGEAVAVAGVTPVVDLPGVGENLQDHLQLRLIYRVSNAHTLNHQANSLIGKAQMGLQYLLFRRGPMTMSPSQLGAFARSDASQANANVEYHVQPLSLDKFGEPLHSFPAFTASVCNLRPTSRGQVRLGSADPLAAPRIMPNYLATEEDRKVAADSIRLTRRIVAADALKRYAPAEYLPGPDYQTDEELAQAAGKVGTTIFHPVGTCKMGPASDPMAVVDHRLRCHKVPGLRIADASVMPTITSGNTNAPTLMIAEKAAAMMLEDRRG</sequence>
<dbReference type="GO" id="GO:0016614">
    <property type="term" value="F:oxidoreductase activity, acting on CH-OH group of donors"/>
    <property type="evidence" value="ECO:0007669"/>
    <property type="project" value="InterPro"/>
</dbReference>
<keyword evidence="4 5" id="KW-0274">FAD</keyword>
<comment type="cofactor">
    <cofactor evidence="1 5">
        <name>FAD</name>
        <dbReference type="ChEBI" id="CHEBI:57692"/>
    </cofactor>
</comment>
<dbReference type="PANTHER" id="PTHR11552:SF147">
    <property type="entry name" value="CHOLINE DEHYDROGENASE, MITOCHONDRIAL"/>
    <property type="match status" value="1"/>
</dbReference>
<dbReference type="Gene3D" id="3.30.560.10">
    <property type="entry name" value="Glucose Oxidase, domain 3"/>
    <property type="match status" value="1"/>
</dbReference>
<proteinExistence type="inferred from homology"/>
<dbReference type="Gene3D" id="3.50.50.60">
    <property type="entry name" value="FAD/NAD(P)-binding domain"/>
    <property type="match status" value="1"/>
</dbReference>
<evidence type="ECO:0000256" key="3">
    <source>
        <dbReference type="ARBA" id="ARBA00022630"/>
    </source>
</evidence>
<dbReference type="PANTHER" id="PTHR11552">
    <property type="entry name" value="GLUCOSE-METHANOL-CHOLINE GMC OXIDOREDUCTASE"/>
    <property type="match status" value="1"/>
</dbReference>
<dbReference type="InterPro" id="IPR007867">
    <property type="entry name" value="GMC_OxRtase_C"/>
</dbReference>
<evidence type="ECO:0000313" key="9">
    <source>
        <dbReference type="Proteomes" id="UP000321548"/>
    </source>
</evidence>
<comment type="similarity">
    <text evidence="2">Belongs to the GMC oxidoreductase family.</text>
</comment>
<feature type="domain" description="Glucose-methanol-choline oxidoreductase N-terminal" evidence="6">
    <location>
        <begin position="5"/>
        <end position="305"/>
    </location>
</feature>
<evidence type="ECO:0000259" key="6">
    <source>
        <dbReference type="Pfam" id="PF00732"/>
    </source>
</evidence>
<dbReference type="Pfam" id="PF00732">
    <property type="entry name" value="GMC_oxred_N"/>
    <property type="match status" value="1"/>
</dbReference>
<dbReference type="PIRSF" id="PIRSF000137">
    <property type="entry name" value="Alcohol_oxidase"/>
    <property type="match status" value="1"/>
</dbReference>
<evidence type="ECO:0000256" key="5">
    <source>
        <dbReference type="PIRSR" id="PIRSR000137-2"/>
    </source>
</evidence>
<dbReference type="InterPro" id="IPR000172">
    <property type="entry name" value="GMC_OxRdtase_N"/>
</dbReference>
<feature type="binding site" evidence="5">
    <location>
        <position position="223"/>
    </location>
    <ligand>
        <name>FAD</name>
        <dbReference type="ChEBI" id="CHEBI:57692"/>
    </ligand>
</feature>
<evidence type="ECO:0000256" key="2">
    <source>
        <dbReference type="ARBA" id="ARBA00010790"/>
    </source>
</evidence>
<dbReference type="SUPFAM" id="SSF51905">
    <property type="entry name" value="FAD/NAD(P)-binding domain"/>
    <property type="match status" value="1"/>
</dbReference>
<evidence type="ECO:0000256" key="4">
    <source>
        <dbReference type="ARBA" id="ARBA00022827"/>
    </source>
</evidence>
<gene>
    <name evidence="8" type="ORF">FHP08_13780</name>
</gene>
<feature type="domain" description="Glucose-methanol-choline oxidoreductase C-terminal" evidence="7">
    <location>
        <begin position="397"/>
        <end position="532"/>
    </location>
</feature>
<evidence type="ECO:0000256" key="1">
    <source>
        <dbReference type="ARBA" id="ARBA00001974"/>
    </source>
</evidence>
<dbReference type="RefSeq" id="WP_147705046.1">
    <property type="nucleotide sequence ID" value="NZ_VDUY01000005.1"/>
</dbReference>
<dbReference type="GO" id="GO:0050660">
    <property type="term" value="F:flavin adenine dinucleotide binding"/>
    <property type="evidence" value="ECO:0007669"/>
    <property type="project" value="InterPro"/>
</dbReference>
<keyword evidence="3" id="KW-0285">Flavoprotein</keyword>
<name>A0A5C8NUD5_9BURK</name>
<dbReference type="Pfam" id="PF05199">
    <property type="entry name" value="GMC_oxred_C"/>
    <property type="match status" value="1"/>
</dbReference>
<dbReference type="EMBL" id="VDUY01000005">
    <property type="protein sequence ID" value="TXL64797.1"/>
    <property type="molecule type" value="Genomic_DNA"/>
</dbReference>
<comment type="caution">
    <text evidence="8">The sequence shown here is derived from an EMBL/GenBank/DDBJ whole genome shotgun (WGS) entry which is preliminary data.</text>
</comment>
<dbReference type="InterPro" id="IPR036188">
    <property type="entry name" value="FAD/NAD-bd_sf"/>
</dbReference>